<feature type="transmembrane region" description="Helical" evidence="2">
    <location>
        <begin position="153"/>
        <end position="178"/>
    </location>
</feature>
<feature type="transmembrane region" description="Helical" evidence="2">
    <location>
        <begin position="74"/>
        <end position="92"/>
    </location>
</feature>
<keyword evidence="2" id="KW-0812">Transmembrane</keyword>
<keyword evidence="4" id="KW-1185">Reference proteome</keyword>
<protein>
    <submittedName>
        <fullName evidence="3">Uncharacterized protein</fullName>
    </submittedName>
</protein>
<gene>
    <name evidence="3" type="ORF">ACFOOQ_06335</name>
</gene>
<feature type="region of interest" description="Disordered" evidence="1">
    <location>
        <begin position="1"/>
        <end position="30"/>
    </location>
</feature>
<dbReference type="Proteomes" id="UP001595711">
    <property type="component" value="Unassembled WGS sequence"/>
</dbReference>
<reference evidence="4" key="1">
    <citation type="journal article" date="2019" name="Int. J. Syst. Evol. Microbiol.">
        <title>The Global Catalogue of Microorganisms (GCM) 10K type strain sequencing project: providing services to taxonomists for standard genome sequencing and annotation.</title>
        <authorList>
            <consortium name="The Broad Institute Genomics Platform"/>
            <consortium name="The Broad Institute Genome Sequencing Center for Infectious Disease"/>
            <person name="Wu L."/>
            <person name="Ma J."/>
        </authorList>
    </citation>
    <scope>NUCLEOTIDE SEQUENCE [LARGE SCALE GENOMIC DNA]</scope>
    <source>
        <strain evidence="4">KCTC 42182</strain>
    </source>
</reference>
<feature type="compositionally biased region" description="Pro residues" evidence="1">
    <location>
        <begin position="1"/>
        <end position="27"/>
    </location>
</feature>
<keyword evidence="2" id="KW-0472">Membrane</keyword>
<feature type="transmembrane region" description="Helical" evidence="2">
    <location>
        <begin position="98"/>
        <end position="117"/>
    </location>
</feature>
<keyword evidence="2" id="KW-1133">Transmembrane helix</keyword>
<comment type="caution">
    <text evidence="3">The sequence shown here is derived from an EMBL/GenBank/DDBJ whole genome shotgun (WGS) entry which is preliminary data.</text>
</comment>
<accession>A0ABV7VEW6</accession>
<sequence>MATPPHKPTGPAGTPPRPLAAKAPPPDSGDEAAVEQLAASELDELTHAEFRLLYDEAARNILFAKRQQWHMLEYFTLLALALVGLGIAMPFASDVAHFVAGFLSFVALITLIVLMMLQNWQGSEHAKILYIVHDFANFTRSARRRKSRVTSDIHRYFMLAAMMIYVVILDVVVFRLFADLGK</sequence>
<proteinExistence type="predicted"/>
<dbReference type="RefSeq" id="WP_379723171.1">
    <property type="nucleotide sequence ID" value="NZ_JBHRYJ010000001.1"/>
</dbReference>
<evidence type="ECO:0000313" key="4">
    <source>
        <dbReference type="Proteomes" id="UP001595711"/>
    </source>
</evidence>
<dbReference type="EMBL" id="JBHRYJ010000001">
    <property type="protein sequence ID" value="MFC3675151.1"/>
    <property type="molecule type" value="Genomic_DNA"/>
</dbReference>
<evidence type="ECO:0000313" key="3">
    <source>
        <dbReference type="EMBL" id="MFC3675151.1"/>
    </source>
</evidence>
<evidence type="ECO:0000256" key="1">
    <source>
        <dbReference type="SAM" id="MobiDB-lite"/>
    </source>
</evidence>
<organism evidence="3 4">
    <name type="scientific">Ferrovibrio xuzhouensis</name>
    <dbReference type="NCBI Taxonomy" id="1576914"/>
    <lineage>
        <taxon>Bacteria</taxon>
        <taxon>Pseudomonadati</taxon>
        <taxon>Pseudomonadota</taxon>
        <taxon>Alphaproteobacteria</taxon>
        <taxon>Rhodospirillales</taxon>
        <taxon>Rhodospirillaceae</taxon>
        <taxon>Ferrovibrio</taxon>
    </lineage>
</organism>
<name>A0ABV7VEW6_9PROT</name>
<evidence type="ECO:0000256" key="2">
    <source>
        <dbReference type="SAM" id="Phobius"/>
    </source>
</evidence>